<dbReference type="RefSeq" id="WP_088178347.1">
    <property type="nucleotide sequence ID" value="NZ_BDFE01000020.1"/>
</dbReference>
<dbReference type="STRING" id="1592317.DPF_2298"/>
<dbReference type="PANTHER" id="PTHR30432:SF1">
    <property type="entry name" value="DNA-BINDING TRANSCRIPTIONAL DUAL REGULATOR MODE"/>
    <property type="match status" value="1"/>
</dbReference>
<evidence type="ECO:0000313" key="3">
    <source>
        <dbReference type="Proteomes" id="UP000095200"/>
    </source>
</evidence>
<dbReference type="Proteomes" id="UP000095200">
    <property type="component" value="Unassembled WGS sequence"/>
</dbReference>
<dbReference type="InterPro" id="IPR036388">
    <property type="entry name" value="WH-like_DNA-bd_sf"/>
</dbReference>
<dbReference type="SUPFAM" id="SSF46785">
    <property type="entry name" value="Winged helix' DNA-binding domain"/>
    <property type="match status" value="1"/>
</dbReference>
<dbReference type="Gene3D" id="1.10.10.10">
    <property type="entry name" value="Winged helix-like DNA-binding domain superfamily/Winged helix DNA-binding domain"/>
    <property type="match status" value="1"/>
</dbReference>
<dbReference type="InterPro" id="IPR051815">
    <property type="entry name" value="Molybdate_resp_trans_reg"/>
</dbReference>
<accession>A0A194ALN4</accession>
<dbReference type="InterPro" id="IPR000847">
    <property type="entry name" value="LysR_HTH_N"/>
</dbReference>
<evidence type="ECO:0000259" key="1">
    <source>
        <dbReference type="Pfam" id="PF00126"/>
    </source>
</evidence>
<dbReference type="OrthoDB" id="9800709at2"/>
<sequence>MITTTMRTHLWFETPKGMFFGMGRVLLLQKVKELGSLNKAAKELGMSYRAAWGKIKATEEVLGKPLLVKVAGRKGFVLSDMADTLVDNFCTWQQEVETFALHKAQEKFSWKINDFSNARG</sequence>
<proteinExistence type="predicted"/>
<evidence type="ECO:0000313" key="2">
    <source>
        <dbReference type="EMBL" id="GAU09569.1"/>
    </source>
</evidence>
<feature type="domain" description="HTH lysR-type" evidence="1">
    <location>
        <begin position="27"/>
        <end position="79"/>
    </location>
</feature>
<dbReference type="AlphaFoldDB" id="A0A194ALN4"/>
<reference evidence="3" key="1">
    <citation type="submission" date="2016-06" db="EMBL/GenBank/DDBJ databases">
        <title>Draft genome sequence of Desulfoplanes formicivorans strain Pf12B.</title>
        <authorList>
            <person name="Watanabe M."/>
            <person name="Kojima H."/>
            <person name="Fukui M."/>
        </authorList>
    </citation>
    <scope>NUCLEOTIDE SEQUENCE [LARGE SCALE GENOMIC DNA]</scope>
    <source>
        <strain evidence="3">Pf12B</strain>
    </source>
</reference>
<dbReference type="Pfam" id="PF00126">
    <property type="entry name" value="HTH_1"/>
    <property type="match status" value="1"/>
</dbReference>
<name>A0A194ALN4_9BACT</name>
<dbReference type="EMBL" id="BDFE01000020">
    <property type="protein sequence ID" value="GAU09569.1"/>
    <property type="molecule type" value="Genomic_DNA"/>
</dbReference>
<dbReference type="InterPro" id="IPR036390">
    <property type="entry name" value="WH_DNA-bd_sf"/>
</dbReference>
<protein>
    <submittedName>
        <fullName evidence="2">ModE family transcriptional regulator</fullName>
    </submittedName>
</protein>
<comment type="caution">
    <text evidence="2">The sequence shown here is derived from an EMBL/GenBank/DDBJ whole genome shotgun (WGS) entry which is preliminary data.</text>
</comment>
<keyword evidence="3" id="KW-1185">Reference proteome</keyword>
<dbReference type="GO" id="GO:0003700">
    <property type="term" value="F:DNA-binding transcription factor activity"/>
    <property type="evidence" value="ECO:0007669"/>
    <property type="project" value="InterPro"/>
</dbReference>
<gene>
    <name evidence="2" type="ORF">DPF_2298</name>
</gene>
<dbReference type="PANTHER" id="PTHR30432">
    <property type="entry name" value="TRANSCRIPTIONAL REGULATOR MODE"/>
    <property type="match status" value="1"/>
</dbReference>
<organism evidence="2 3">
    <name type="scientific">Desulfoplanes formicivorans</name>
    <dbReference type="NCBI Taxonomy" id="1592317"/>
    <lineage>
        <taxon>Bacteria</taxon>
        <taxon>Pseudomonadati</taxon>
        <taxon>Thermodesulfobacteriota</taxon>
        <taxon>Desulfovibrionia</taxon>
        <taxon>Desulfovibrionales</taxon>
        <taxon>Desulfoplanaceae</taxon>
        <taxon>Desulfoplanes</taxon>
    </lineage>
</organism>